<sequence>MSNSPTTPQPQPQPPPATPAILFSLEVACDLIKATRSSPPAWQAAKPGIDAAIRSLRLASSIEPGVAAVQEGRLRPDIRKQQQQQQQQFRSKGGGSEDGSSGSGGGKARQVEGEPAVVSERRLCGSGSVSASASADGRTDGARRTRRERFHPYRRRVCRASDRHRATEEKEEEEEEPAGRTEAASFATMEEAPDVDDPTAGITAAKSSFKDDEEKEEEDDGDEYDSEDDDNDDDDDISVDWTSSSHPLTPAHTTRAHDTSTSSLKRAVPLMDATPYRSALKLWDRRNAKVRREREQWMRYAMEADEQVEVWQARAERESEAARRAEEQAGVWRERCAVWEREAVRLMEVAGGGLVVGC</sequence>
<protein>
    <submittedName>
        <fullName evidence="2">Uncharacterized protein</fullName>
    </submittedName>
</protein>
<dbReference type="Proteomes" id="UP000799438">
    <property type="component" value="Unassembled WGS sequence"/>
</dbReference>
<keyword evidence="3" id="KW-1185">Reference proteome</keyword>
<feature type="compositionally biased region" description="Gly residues" evidence="1">
    <location>
        <begin position="92"/>
        <end position="107"/>
    </location>
</feature>
<accession>A0A6A6BEZ5</accession>
<dbReference type="EMBL" id="ML995485">
    <property type="protein sequence ID" value="KAF2141953.1"/>
    <property type="molecule type" value="Genomic_DNA"/>
</dbReference>
<proteinExistence type="predicted"/>
<dbReference type="GeneID" id="54299576"/>
<gene>
    <name evidence="2" type="ORF">K452DRAFT_297984</name>
</gene>
<dbReference type="AlphaFoldDB" id="A0A6A6BEZ5"/>
<feature type="compositionally biased region" description="Low complexity" evidence="1">
    <location>
        <begin position="125"/>
        <end position="136"/>
    </location>
</feature>
<reference evidence="2" key="1">
    <citation type="journal article" date="2020" name="Stud. Mycol.">
        <title>101 Dothideomycetes genomes: a test case for predicting lifestyles and emergence of pathogens.</title>
        <authorList>
            <person name="Haridas S."/>
            <person name="Albert R."/>
            <person name="Binder M."/>
            <person name="Bloem J."/>
            <person name="Labutti K."/>
            <person name="Salamov A."/>
            <person name="Andreopoulos B."/>
            <person name="Baker S."/>
            <person name="Barry K."/>
            <person name="Bills G."/>
            <person name="Bluhm B."/>
            <person name="Cannon C."/>
            <person name="Castanera R."/>
            <person name="Culley D."/>
            <person name="Daum C."/>
            <person name="Ezra D."/>
            <person name="Gonzalez J."/>
            <person name="Henrissat B."/>
            <person name="Kuo A."/>
            <person name="Liang C."/>
            <person name="Lipzen A."/>
            <person name="Lutzoni F."/>
            <person name="Magnuson J."/>
            <person name="Mondo S."/>
            <person name="Nolan M."/>
            <person name="Ohm R."/>
            <person name="Pangilinan J."/>
            <person name="Park H.-J."/>
            <person name="Ramirez L."/>
            <person name="Alfaro M."/>
            <person name="Sun H."/>
            <person name="Tritt A."/>
            <person name="Yoshinaga Y."/>
            <person name="Zwiers L.-H."/>
            <person name="Turgeon B."/>
            <person name="Goodwin S."/>
            <person name="Spatafora J."/>
            <person name="Crous P."/>
            <person name="Grigoriev I."/>
        </authorList>
    </citation>
    <scope>NUCLEOTIDE SEQUENCE</scope>
    <source>
        <strain evidence="2">CBS 121167</strain>
    </source>
</reference>
<evidence type="ECO:0000313" key="3">
    <source>
        <dbReference type="Proteomes" id="UP000799438"/>
    </source>
</evidence>
<organism evidence="2 3">
    <name type="scientific">Aplosporella prunicola CBS 121167</name>
    <dbReference type="NCBI Taxonomy" id="1176127"/>
    <lineage>
        <taxon>Eukaryota</taxon>
        <taxon>Fungi</taxon>
        <taxon>Dikarya</taxon>
        <taxon>Ascomycota</taxon>
        <taxon>Pezizomycotina</taxon>
        <taxon>Dothideomycetes</taxon>
        <taxon>Dothideomycetes incertae sedis</taxon>
        <taxon>Botryosphaeriales</taxon>
        <taxon>Aplosporellaceae</taxon>
        <taxon>Aplosporella</taxon>
    </lineage>
</organism>
<evidence type="ECO:0000313" key="2">
    <source>
        <dbReference type="EMBL" id="KAF2141953.1"/>
    </source>
</evidence>
<feature type="region of interest" description="Disordered" evidence="1">
    <location>
        <begin position="72"/>
        <end position="266"/>
    </location>
</feature>
<name>A0A6A6BEZ5_9PEZI</name>
<feature type="compositionally biased region" description="Acidic residues" evidence="1">
    <location>
        <begin position="211"/>
        <end position="238"/>
    </location>
</feature>
<feature type="compositionally biased region" description="Basic and acidic residues" evidence="1">
    <location>
        <begin position="159"/>
        <end position="168"/>
    </location>
</feature>
<feature type="compositionally biased region" description="Basic residues" evidence="1">
    <location>
        <begin position="144"/>
        <end position="158"/>
    </location>
</feature>
<dbReference type="RefSeq" id="XP_033397665.1">
    <property type="nucleotide sequence ID" value="XM_033542079.1"/>
</dbReference>
<evidence type="ECO:0000256" key="1">
    <source>
        <dbReference type="SAM" id="MobiDB-lite"/>
    </source>
</evidence>